<evidence type="ECO:0000259" key="3">
    <source>
        <dbReference type="PROSITE" id="PS50977"/>
    </source>
</evidence>
<dbReference type="GO" id="GO:0003677">
    <property type="term" value="F:DNA binding"/>
    <property type="evidence" value="ECO:0007669"/>
    <property type="project" value="UniProtKB-UniRule"/>
</dbReference>
<evidence type="ECO:0000256" key="1">
    <source>
        <dbReference type="ARBA" id="ARBA00023125"/>
    </source>
</evidence>
<dbReference type="SUPFAM" id="SSF46689">
    <property type="entry name" value="Homeodomain-like"/>
    <property type="match status" value="1"/>
</dbReference>
<keyword evidence="5" id="KW-1185">Reference proteome</keyword>
<dbReference type="Gene3D" id="1.10.357.10">
    <property type="entry name" value="Tetracycline Repressor, domain 2"/>
    <property type="match status" value="1"/>
</dbReference>
<reference evidence="5" key="1">
    <citation type="submission" date="2015-05" db="EMBL/GenBank/DDBJ databases">
        <authorList>
            <person name="Urmite Genomes"/>
        </authorList>
    </citation>
    <scope>NUCLEOTIDE SEQUENCE [LARGE SCALE GENOMIC DNA]</scope>
    <source>
        <strain evidence="5">LF1</strain>
    </source>
</reference>
<evidence type="ECO:0000256" key="2">
    <source>
        <dbReference type="PROSITE-ProRule" id="PRU00335"/>
    </source>
</evidence>
<evidence type="ECO:0000313" key="5">
    <source>
        <dbReference type="Proteomes" id="UP000199087"/>
    </source>
</evidence>
<dbReference type="InterPro" id="IPR001647">
    <property type="entry name" value="HTH_TetR"/>
</dbReference>
<dbReference type="EMBL" id="CVRB01000001">
    <property type="protein sequence ID" value="CRK80774.1"/>
    <property type="molecule type" value="Genomic_DNA"/>
</dbReference>
<feature type="DNA-binding region" description="H-T-H motif" evidence="2">
    <location>
        <begin position="33"/>
        <end position="52"/>
    </location>
</feature>
<name>A0A0U1NRX7_9BACI</name>
<dbReference type="Pfam" id="PF00440">
    <property type="entry name" value="TetR_N"/>
    <property type="match status" value="1"/>
</dbReference>
<dbReference type="AlphaFoldDB" id="A0A0U1NRX7"/>
<dbReference type="OrthoDB" id="881297at2"/>
<organism evidence="4 5">
    <name type="scientific">Neobacillus massiliamazoniensis</name>
    <dbReference type="NCBI Taxonomy" id="1499688"/>
    <lineage>
        <taxon>Bacteria</taxon>
        <taxon>Bacillati</taxon>
        <taxon>Bacillota</taxon>
        <taxon>Bacilli</taxon>
        <taxon>Bacillales</taxon>
        <taxon>Bacillaceae</taxon>
        <taxon>Neobacillus</taxon>
    </lineage>
</organism>
<dbReference type="Proteomes" id="UP000199087">
    <property type="component" value="Unassembled WGS sequence"/>
</dbReference>
<evidence type="ECO:0000313" key="4">
    <source>
        <dbReference type="EMBL" id="CRK80774.1"/>
    </source>
</evidence>
<dbReference type="PROSITE" id="PS50977">
    <property type="entry name" value="HTH_TETR_2"/>
    <property type="match status" value="1"/>
</dbReference>
<proteinExistence type="predicted"/>
<gene>
    <name evidence="4" type="ORF">BN000_00662</name>
</gene>
<sequence>MLNNNIDNQTEMRKKLIFKILPIVKKQGISPLRTDDIARYMDISKATMYKYFSSKDEIIQYIVKIYAEYITSIDQTIFEETVPFGERFQKTFEQSLLIAFYISDTFILDLKHNAPVLYEQIIQAQNERNNKLKKFYEEHIKQEVFNTINPALILIQDDVLLRKLFEPTILIRNNMTLYQALFDYYILKKQQVIHHKYKDDIDDSKMESTIQYLVQKVSNYI</sequence>
<keyword evidence="1 2" id="KW-0238">DNA-binding</keyword>
<dbReference type="InterPro" id="IPR009057">
    <property type="entry name" value="Homeodomain-like_sf"/>
</dbReference>
<dbReference type="RefSeq" id="WP_090630795.1">
    <property type="nucleotide sequence ID" value="NZ_CVRB01000001.1"/>
</dbReference>
<accession>A0A0U1NRX7</accession>
<protein>
    <submittedName>
        <fullName evidence="4">TetR family transcriptional regulator</fullName>
    </submittedName>
</protein>
<feature type="domain" description="HTH tetR-type" evidence="3">
    <location>
        <begin position="10"/>
        <end position="70"/>
    </location>
</feature>
<dbReference type="STRING" id="1499688.BN000_00662"/>